<feature type="compositionally biased region" description="Basic and acidic residues" evidence="1">
    <location>
        <begin position="68"/>
        <end position="82"/>
    </location>
</feature>
<sequence length="872" mass="93904">MLEVTSCVRKGGTHAPVHARRRDESEQQAASEDREKENRSNVNTVIVEEPEQVNMTGKQGQTMQRNKAVKEEKKGRRDESEGTKPAGSNYLVDGNDADRIAFLETSKHSTNNKMEKKQMTILSFFSRLSSSSPSSLSAASSFLSFPCPSSPSAASSSSSSLSVRCSSSPPSSLPLFLVPSALSRVAPARAAAQKRETAVSGETTNERDKPPKKRRLCKDEDASAALQGCIPASPVKQTKERTRSEQSFVDDSKGKIFRKNPQAANESPGLAETDRRRHRTRHITEHRKRASPSSSAPSSASSPHSSSSSSSCSALSSLSFAPESEPDVAPVGLPDLPEELLQQILDCCPNECLLVSHALAAAVRRRRRVLRLTPLHSSEPKAEHFLAAIRGYPQLRLLEVVNAPSLPARFFESLANSRTSCFPQRLEVLVLRKCLRLTSRLVRAITTRLRRLRAVDLQDNSSLDYTSVVYLRTLPHLERVALGVTSSNSRGASAHCSLTLSALLGPPSSLPSLPEPSGSKSGLSSSPSAGSPLPSTSPSSPSCPPSSCPPPSCPPPSCPSSSPSSPSRSTPDASLFAVPAFLSSRASGPVVSHADAREAATEQQERTHLSSRVSGTGRETGGDGEARPERKDAPRDTDLLESTQKRGQTARSSPPLKLLSLARCTAVSSLAPLINIAATLEFLDLRGCTALDDSNAAVLASLVNLQVLVLSDTGVTSTTVSAVAENCRKLEMLDISRIARLSKPAALLIPLYLLHLTRLKLSKNSAVDDECVRDCLTRLKSLALLDVSHCWRVTSGFCMPPLPQIPDGMALRRLGLFGCNVERQKVQDALRDAGASRVQLCLHHELPMFDLPCVYTNLPNLDLRCRSFIEGL</sequence>
<dbReference type="PANTHER" id="PTHR45725">
    <property type="entry name" value="FORMIN HOMOLOGY 2 FAMILY MEMBER"/>
    <property type="match status" value="1"/>
</dbReference>
<feature type="region of interest" description="Disordered" evidence="1">
    <location>
        <begin position="592"/>
        <end position="652"/>
    </location>
</feature>
<dbReference type="InterPro" id="IPR051425">
    <property type="entry name" value="Formin_Homology"/>
</dbReference>
<evidence type="ECO:0000256" key="1">
    <source>
        <dbReference type="SAM" id="MobiDB-lite"/>
    </source>
</evidence>
<name>A0A0F7ULU3_NEOCL</name>
<reference evidence="2" key="1">
    <citation type="journal article" date="2015" name="PLoS ONE">
        <title>Comprehensive Evaluation of Toxoplasma gondii VEG and Neospora caninum LIV Genomes with Tachyzoite Stage Transcriptome and Proteome Defines Novel Transcript Features.</title>
        <authorList>
            <person name="Ramaprasad A."/>
            <person name="Mourier T."/>
            <person name="Naeem R."/>
            <person name="Malas T.B."/>
            <person name="Moussa E."/>
            <person name="Panigrahi A."/>
            <person name="Vermont S.J."/>
            <person name="Otto T.D."/>
            <person name="Wastling J."/>
            <person name="Pain A."/>
        </authorList>
    </citation>
    <scope>NUCLEOTIDE SEQUENCE</scope>
    <source>
        <strain evidence="2">Liverpool</strain>
    </source>
</reference>
<dbReference type="AlphaFoldDB" id="A0A0F7ULU3"/>
<dbReference type="Gene3D" id="3.80.10.10">
    <property type="entry name" value="Ribonuclease Inhibitor"/>
    <property type="match status" value="2"/>
</dbReference>
<protein>
    <submittedName>
        <fullName evidence="2">Leucine rich repeat-containing protein</fullName>
    </submittedName>
</protein>
<feature type="compositionally biased region" description="Low complexity" evidence="1">
    <location>
        <begin position="559"/>
        <end position="572"/>
    </location>
</feature>
<evidence type="ECO:0000313" key="2">
    <source>
        <dbReference type="EMBL" id="CEL69956.1"/>
    </source>
</evidence>
<feature type="compositionally biased region" description="Basic residues" evidence="1">
    <location>
        <begin position="276"/>
        <end position="290"/>
    </location>
</feature>
<gene>
    <name evidence="2" type="ORF">BN1204_056530</name>
</gene>
<feature type="compositionally biased region" description="Pro residues" evidence="1">
    <location>
        <begin position="541"/>
        <end position="558"/>
    </location>
</feature>
<feature type="region of interest" description="Disordered" evidence="1">
    <location>
        <begin position="137"/>
        <end position="170"/>
    </location>
</feature>
<accession>A0A0F7ULU3</accession>
<feature type="region of interest" description="Disordered" evidence="1">
    <location>
        <begin position="507"/>
        <end position="572"/>
    </location>
</feature>
<dbReference type="PANTHER" id="PTHR45725:SF1">
    <property type="entry name" value="DISHEVELLED ASSOCIATED ACTIVATOR OF MORPHOGENESIS, ISOFORM D"/>
    <property type="match status" value="1"/>
</dbReference>
<dbReference type="InterPro" id="IPR032675">
    <property type="entry name" value="LRR_dom_sf"/>
</dbReference>
<feature type="compositionally biased region" description="Basic and acidic residues" evidence="1">
    <location>
        <begin position="594"/>
        <end position="608"/>
    </location>
</feature>
<feature type="compositionally biased region" description="Basic and acidic residues" evidence="1">
    <location>
        <begin position="237"/>
        <end position="254"/>
    </location>
</feature>
<feature type="compositionally biased region" description="Polar residues" evidence="1">
    <location>
        <begin position="640"/>
        <end position="652"/>
    </location>
</feature>
<dbReference type="EMBL" id="LN714486">
    <property type="protein sequence ID" value="CEL69956.1"/>
    <property type="molecule type" value="Genomic_DNA"/>
</dbReference>
<feature type="compositionally biased region" description="Low complexity" evidence="1">
    <location>
        <begin position="291"/>
        <end position="308"/>
    </location>
</feature>
<organism evidence="2">
    <name type="scientific">Neospora caninum (strain Liverpool)</name>
    <dbReference type="NCBI Taxonomy" id="572307"/>
    <lineage>
        <taxon>Eukaryota</taxon>
        <taxon>Sar</taxon>
        <taxon>Alveolata</taxon>
        <taxon>Apicomplexa</taxon>
        <taxon>Conoidasida</taxon>
        <taxon>Coccidia</taxon>
        <taxon>Eucoccidiorida</taxon>
        <taxon>Eimeriorina</taxon>
        <taxon>Sarcocystidae</taxon>
        <taxon>Neospora</taxon>
    </lineage>
</organism>
<dbReference type="SUPFAM" id="SSF52047">
    <property type="entry name" value="RNI-like"/>
    <property type="match status" value="1"/>
</dbReference>
<feature type="region of interest" description="Disordered" evidence="1">
    <location>
        <begin position="1"/>
        <end position="93"/>
    </location>
</feature>
<feature type="compositionally biased region" description="Basic and acidic residues" evidence="1">
    <location>
        <begin position="620"/>
        <end position="638"/>
    </location>
</feature>
<feature type="compositionally biased region" description="Basic and acidic residues" evidence="1">
    <location>
        <begin position="21"/>
        <end position="39"/>
    </location>
</feature>
<feature type="compositionally biased region" description="Polar residues" evidence="1">
    <location>
        <begin position="53"/>
        <end position="65"/>
    </location>
</feature>
<proteinExistence type="predicted"/>
<feature type="compositionally biased region" description="Low complexity" evidence="1">
    <location>
        <begin position="507"/>
        <end position="540"/>
    </location>
</feature>
<feature type="region of interest" description="Disordered" evidence="1">
    <location>
        <begin position="192"/>
        <end position="308"/>
    </location>
</feature>